<evidence type="ECO:0000256" key="1">
    <source>
        <dbReference type="SAM" id="Phobius"/>
    </source>
</evidence>
<dbReference type="RefSeq" id="WP_343888168.1">
    <property type="nucleotide sequence ID" value="NZ_BAAAEH010000007.1"/>
</dbReference>
<sequence>MSLLAEKRALQAVVAIACLVPLITGGQSILHGPAFLGHPPVIPIDLDSHFRYVSGIFFAVGVAFASCVPGIEAKGPRFRLLGALVIVGGLSRVGSLIAVGVPSKGHLFAFAMELVVVPLLLLWQAAFASRWNRKR</sequence>
<dbReference type="Pfam" id="PF14248">
    <property type="entry name" value="DUF4345"/>
    <property type="match status" value="1"/>
</dbReference>
<feature type="transmembrane region" description="Helical" evidence="1">
    <location>
        <begin position="80"/>
        <end position="101"/>
    </location>
</feature>
<evidence type="ECO:0000313" key="3">
    <source>
        <dbReference type="Proteomes" id="UP001419910"/>
    </source>
</evidence>
<reference evidence="2 3" key="1">
    <citation type="submission" date="2024-05" db="EMBL/GenBank/DDBJ databases">
        <authorList>
            <person name="Liu Q."/>
            <person name="Xin Y.-H."/>
        </authorList>
    </citation>
    <scope>NUCLEOTIDE SEQUENCE [LARGE SCALE GENOMIC DNA]</scope>
    <source>
        <strain evidence="2 3">CGMCC 1.10181</strain>
    </source>
</reference>
<keyword evidence="1" id="KW-0472">Membrane</keyword>
<gene>
    <name evidence="2" type="ORF">ABC974_20960</name>
</gene>
<name>A0ABU9Y8H0_9SPHN</name>
<keyword evidence="1" id="KW-1133">Transmembrane helix</keyword>
<comment type="caution">
    <text evidence="2">The sequence shown here is derived from an EMBL/GenBank/DDBJ whole genome shotgun (WGS) entry which is preliminary data.</text>
</comment>
<dbReference type="Proteomes" id="UP001419910">
    <property type="component" value="Unassembled WGS sequence"/>
</dbReference>
<accession>A0ABU9Y8H0</accession>
<evidence type="ECO:0000313" key="2">
    <source>
        <dbReference type="EMBL" id="MEN2792113.1"/>
    </source>
</evidence>
<keyword evidence="1" id="KW-0812">Transmembrane</keyword>
<feature type="transmembrane region" description="Helical" evidence="1">
    <location>
        <begin position="49"/>
        <end position="68"/>
    </location>
</feature>
<protein>
    <submittedName>
        <fullName evidence="2">DUF4345 domain-containing protein</fullName>
    </submittedName>
</protein>
<dbReference type="EMBL" id="JBDIME010000024">
    <property type="protein sequence ID" value="MEN2792113.1"/>
    <property type="molecule type" value="Genomic_DNA"/>
</dbReference>
<feature type="transmembrane region" description="Helical" evidence="1">
    <location>
        <begin position="107"/>
        <end position="128"/>
    </location>
</feature>
<keyword evidence="3" id="KW-1185">Reference proteome</keyword>
<organism evidence="2 3">
    <name type="scientific">Sphingomonas oligophenolica</name>
    <dbReference type="NCBI Taxonomy" id="301154"/>
    <lineage>
        <taxon>Bacteria</taxon>
        <taxon>Pseudomonadati</taxon>
        <taxon>Pseudomonadota</taxon>
        <taxon>Alphaproteobacteria</taxon>
        <taxon>Sphingomonadales</taxon>
        <taxon>Sphingomonadaceae</taxon>
        <taxon>Sphingomonas</taxon>
    </lineage>
</organism>
<dbReference type="InterPro" id="IPR025597">
    <property type="entry name" value="DUF4345"/>
</dbReference>
<proteinExistence type="predicted"/>